<keyword evidence="1" id="KW-0175">Coiled coil</keyword>
<dbReference type="InParanoid" id="C3Z6H7"/>
<keyword evidence="2" id="KW-1133">Transmembrane helix</keyword>
<evidence type="ECO:0000256" key="2">
    <source>
        <dbReference type="SAM" id="Phobius"/>
    </source>
</evidence>
<name>C3Z6H7_BRAFL</name>
<reference evidence="3" key="1">
    <citation type="journal article" date="2008" name="Nature">
        <title>The amphioxus genome and the evolution of the chordate karyotype.</title>
        <authorList>
            <consortium name="US DOE Joint Genome Institute (JGI-PGF)"/>
            <person name="Putnam N.H."/>
            <person name="Butts T."/>
            <person name="Ferrier D.E.K."/>
            <person name="Furlong R.F."/>
            <person name="Hellsten U."/>
            <person name="Kawashima T."/>
            <person name="Robinson-Rechavi M."/>
            <person name="Shoguchi E."/>
            <person name="Terry A."/>
            <person name="Yu J.-K."/>
            <person name="Benito-Gutierrez E.L."/>
            <person name="Dubchak I."/>
            <person name="Garcia-Fernandez J."/>
            <person name="Gibson-Brown J.J."/>
            <person name="Grigoriev I.V."/>
            <person name="Horton A.C."/>
            <person name="de Jong P.J."/>
            <person name="Jurka J."/>
            <person name="Kapitonov V.V."/>
            <person name="Kohara Y."/>
            <person name="Kuroki Y."/>
            <person name="Lindquist E."/>
            <person name="Lucas S."/>
            <person name="Osoegawa K."/>
            <person name="Pennacchio L.A."/>
            <person name="Salamov A.A."/>
            <person name="Satou Y."/>
            <person name="Sauka-Spengler T."/>
            <person name="Schmutz J."/>
            <person name="Shin-I T."/>
            <person name="Toyoda A."/>
            <person name="Bronner-Fraser M."/>
            <person name="Fujiyama A."/>
            <person name="Holland L.Z."/>
            <person name="Holland P.W.H."/>
            <person name="Satoh N."/>
            <person name="Rokhsar D.S."/>
        </authorList>
    </citation>
    <scope>NUCLEOTIDE SEQUENCE [LARGE SCALE GENOMIC DNA]</scope>
    <source>
        <strain evidence="3">S238N-H82</strain>
        <tissue evidence="3">Testes</tissue>
    </source>
</reference>
<protein>
    <submittedName>
        <fullName evidence="3">Uncharacterized protein</fullName>
    </submittedName>
</protein>
<feature type="coiled-coil region" evidence="1">
    <location>
        <begin position="106"/>
        <end position="133"/>
    </location>
</feature>
<feature type="transmembrane region" description="Helical" evidence="2">
    <location>
        <begin position="77"/>
        <end position="99"/>
    </location>
</feature>
<accession>C3Z6H7</accession>
<dbReference type="EMBL" id="GG666588">
    <property type="protein sequence ID" value="EEN51821.1"/>
    <property type="molecule type" value="Genomic_DNA"/>
</dbReference>
<evidence type="ECO:0000256" key="1">
    <source>
        <dbReference type="SAM" id="Coils"/>
    </source>
</evidence>
<proteinExistence type="predicted"/>
<keyword evidence="2" id="KW-0472">Membrane</keyword>
<gene>
    <name evidence="3" type="ORF">BRAFLDRAFT_96783</name>
</gene>
<evidence type="ECO:0000313" key="3">
    <source>
        <dbReference type="EMBL" id="EEN51821.1"/>
    </source>
</evidence>
<dbReference type="AlphaFoldDB" id="C3Z6H7"/>
<organism>
    <name type="scientific">Branchiostoma floridae</name>
    <name type="common">Florida lancelet</name>
    <name type="synonym">Amphioxus</name>
    <dbReference type="NCBI Taxonomy" id="7739"/>
    <lineage>
        <taxon>Eukaryota</taxon>
        <taxon>Metazoa</taxon>
        <taxon>Chordata</taxon>
        <taxon>Cephalochordata</taxon>
        <taxon>Leptocardii</taxon>
        <taxon>Amphioxiformes</taxon>
        <taxon>Branchiostomatidae</taxon>
        <taxon>Branchiostoma</taxon>
    </lineage>
</organism>
<keyword evidence="2" id="KW-0812">Transmembrane</keyword>
<sequence length="201" mass="22755">MMFQGLLARRLKIDLRMPTSVLKVILDVVYRPEPHQAGFACVRSRNRRRMSSEKLTFGRGMHERSARRDRAGGPSGALVGVLLGASAVFASAVVLAVIVQNIGHEMGELRARVERDREDIAKLQARAERDQTKLLQEIVFLRERIVVLETQSRDGSFLTSNVEQQTPDERGGSREALDYKVLKDRKALKGRLEVIYMEVNR</sequence>